<dbReference type="InterPro" id="IPR020846">
    <property type="entry name" value="MFS_dom"/>
</dbReference>
<dbReference type="InterPro" id="IPR036259">
    <property type="entry name" value="MFS_trans_sf"/>
</dbReference>
<sequence length="394" mass="43991">MYNKLTQIFTLHFFNDGFLASIVLLLPFIAKDLNLNLTQVGFLSAIFSLSGILLSLPIGYISSRIGAIKILTLALIFYGLGFLFTSLSHSYLFLIFAFSVASLSFGIFHPVSFSLVTRLSKKETQGRIMGDFMATGEFGRICLSGFLSFIAFSIGWRQTSFIYVIISIILLLIFFFSHFSNKQVNIDEDNKTKDQKQINFVEIMKNKSFILVLLVNFFDNLASSALFIFLPFLLINKGISPSILGAFTSAFFFGNLIGKMGLGRLTDRFKNTKVFIVAELFMVVFIILLAYSNSIFFIILFSIILGSLTMGTSPIRTTMVTETNEHHGSYEKVFGISSFVASLSSAIAPIILGRVADLYGIVNSFNLTAIFAFFAVISTYLYGQRKKLVRETTQ</sequence>
<keyword evidence="3 6" id="KW-0812">Transmembrane</keyword>
<feature type="transmembrane region" description="Helical" evidence="6">
    <location>
        <begin position="42"/>
        <end position="61"/>
    </location>
</feature>
<feature type="transmembrane region" description="Helical" evidence="6">
    <location>
        <begin position="91"/>
        <end position="117"/>
    </location>
</feature>
<dbReference type="InterPro" id="IPR050189">
    <property type="entry name" value="MFS_Efflux_Transporters"/>
</dbReference>
<accession>A0A0G0DAP5</accession>
<feature type="domain" description="Major facilitator superfamily (MFS) profile" evidence="7">
    <location>
        <begin position="1"/>
        <end position="387"/>
    </location>
</feature>
<dbReference type="InterPro" id="IPR005828">
    <property type="entry name" value="MFS_sugar_transport-like"/>
</dbReference>
<feature type="transmembrane region" description="Helical" evidence="6">
    <location>
        <begin position="333"/>
        <end position="352"/>
    </location>
</feature>
<dbReference type="PANTHER" id="PTHR43124">
    <property type="entry name" value="PURINE EFFLUX PUMP PBUE"/>
    <property type="match status" value="1"/>
</dbReference>
<feature type="transmembrane region" description="Helical" evidence="6">
    <location>
        <begin position="209"/>
        <end position="233"/>
    </location>
</feature>
<evidence type="ECO:0000259" key="7">
    <source>
        <dbReference type="PROSITE" id="PS50850"/>
    </source>
</evidence>
<feature type="transmembrane region" description="Helical" evidence="6">
    <location>
        <begin position="161"/>
        <end position="179"/>
    </location>
</feature>
<feature type="transmembrane region" description="Helical" evidence="6">
    <location>
        <begin position="239"/>
        <end position="258"/>
    </location>
</feature>
<feature type="transmembrane region" description="Helical" evidence="6">
    <location>
        <begin position="295"/>
        <end position="312"/>
    </location>
</feature>
<dbReference type="STRING" id="1618484.UR56_C0023G0015"/>
<dbReference type="GO" id="GO:0005886">
    <property type="term" value="C:plasma membrane"/>
    <property type="evidence" value="ECO:0007669"/>
    <property type="project" value="UniProtKB-SubCell"/>
</dbReference>
<comment type="subcellular location">
    <subcellularLocation>
        <location evidence="1">Cell membrane</location>
        <topology evidence="1">Multi-pass membrane protein</topology>
    </subcellularLocation>
</comment>
<organism evidence="8 9">
    <name type="scientific">Candidatus Roizmanbacteria bacterium GW2011_GWC2_34_23</name>
    <dbReference type="NCBI Taxonomy" id="1618484"/>
    <lineage>
        <taxon>Bacteria</taxon>
        <taxon>Candidatus Roizmaniibacteriota</taxon>
    </lineage>
</organism>
<keyword evidence="2" id="KW-1003">Cell membrane</keyword>
<dbReference type="AlphaFoldDB" id="A0A0G0DAP5"/>
<name>A0A0G0DAP5_9BACT</name>
<keyword evidence="5 6" id="KW-0472">Membrane</keyword>
<dbReference type="Gene3D" id="1.20.1250.20">
    <property type="entry name" value="MFS general substrate transporter like domains"/>
    <property type="match status" value="2"/>
</dbReference>
<evidence type="ECO:0000256" key="2">
    <source>
        <dbReference type="ARBA" id="ARBA00022475"/>
    </source>
</evidence>
<keyword evidence="4 6" id="KW-1133">Transmembrane helix</keyword>
<comment type="caution">
    <text evidence="8">The sequence shown here is derived from an EMBL/GenBank/DDBJ whole genome shotgun (WGS) entry which is preliminary data.</text>
</comment>
<evidence type="ECO:0000313" key="8">
    <source>
        <dbReference type="EMBL" id="KKP60475.1"/>
    </source>
</evidence>
<evidence type="ECO:0000256" key="4">
    <source>
        <dbReference type="ARBA" id="ARBA00022989"/>
    </source>
</evidence>
<evidence type="ECO:0000256" key="1">
    <source>
        <dbReference type="ARBA" id="ARBA00004651"/>
    </source>
</evidence>
<proteinExistence type="predicted"/>
<dbReference type="PROSITE" id="PS50850">
    <property type="entry name" value="MFS"/>
    <property type="match status" value="1"/>
</dbReference>
<dbReference type="Pfam" id="PF07690">
    <property type="entry name" value="MFS_1"/>
    <property type="match status" value="1"/>
</dbReference>
<dbReference type="SUPFAM" id="SSF103473">
    <property type="entry name" value="MFS general substrate transporter"/>
    <property type="match status" value="1"/>
</dbReference>
<dbReference type="EMBL" id="LBPR01000023">
    <property type="protein sequence ID" value="KKP60475.1"/>
    <property type="molecule type" value="Genomic_DNA"/>
</dbReference>
<feature type="transmembrane region" description="Helical" evidence="6">
    <location>
        <begin position="138"/>
        <end position="155"/>
    </location>
</feature>
<dbReference type="GO" id="GO:0022857">
    <property type="term" value="F:transmembrane transporter activity"/>
    <property type="evidence" value="ECO:0007669"/>
    <property type="project" value="InterPro"/>
</dbReference>
<feature type="transmembrane region" description="Helical" evidence="6">
    <location>
        <begin position="270"/>
        <end position="289"/>
    </location>
</feature>
<dbReference type="PANTHER" id="PTHR43124:SF3">
    <property type="entry name" value="CHLORAMPHENICOL EFFLUX PUMP RV0191"/>
    <property type="match status" value="1"/>
</dbReference>
<reference evidence="8 9" key="1">
    <citation type="journal article" date="2015" name="Nature">
        <title>rRNA introns, odd ribosomes, and small enigmatic genomes across a large radiation of phyla.</title>
        <authorList>
            <person name="Brown C.T."/>
            <person name="Hug L.A."/>
            <person name="Thomas B.C."/>
            <person name="Sharon I."/>
            <person name="Castelle C.J."/>
            <person name="Singh A."/>
            <person name="Wilkins M.J."/>
            <person name="Williams K.H."/>
            <person name="Banfield J.F."/>
        </authorList>
    </citation>
    <scope>NUCLEOTIDE SEQUENCE [LARGE SCALE GENOMIC DNA]</scope>
</reference>
<evidence type="ECO:0000256" key="6">
    <source>
        <dbReference type="SAM" id="Phobius"/>
    </source>
</evidence>
<evidence type="ECO:0000313" key="9">
    <source>
        <dbReference type="Proteomes" id="UP000034004"/>
    </source>
</evidence>
<feature type="transmembrane region" description="Helical" evidence="6">
    <location>
        <begin position="68"/>
        <end position="85"/>
    </location>
</feature>
<feature type="transmembrane region" description="Helical" evidence="6">
    <location>
        <begin position="358"/>
        <end position="382"/>
    </location>
</feature>
<dbReference type="InterPro" id="IPR011701">
    <property type="entry name" value="MFS"/>
</dbReference>
<feature type="transmembrane region" description="Helical" evidence="6">
    <location>
        <begin position="12"/>
        <end position="30"/>
    </location>
</feature>
<dbReference type="Pfam" id="PF00083">
    <property type="entry name" value="Sugar_tr"/>
    <property type="match status" value="1"/>
</dbReference>
<protein>
    <submittedName>
        <fullName evidence="8">Arabinose efflux permease family protein</fullName>
    </submittedName>
</protein>
<evidence type="ECO:0000256" key="5">
    <source>
        <dbReference type="ARBA" id="ARBA00023136"/>
    </source>
</evidence>
<evidence type="ECO:0000256" key="3">
    <source>
        <dbReference type="ARBA" id="ARBA00022692"/>
    </source>
</evidence>
<dbReference type="Proteomes" id="UP000034004">
    <property type="component" value="Unassembled WGS sequence"/>
</dbReference>
<gene>
    <name evidence="8" type="ORF">UR56_C0023G0015</name>
</gene>